<dbReference type="Pfam" id="PF08352">
    <property type="entry name" value="oligo_HPY"/>
    <property type="match status" value="2"/>
</dbReference>
<keyword evidence="4 6" id="KW-0067">ATP-binding</keyword>
<dbReference type="InterPro" id="IPR003439">
    <property type="entry name" value="ABC_transporter-like_ATP-bd"/>
</dbReference>
<name>A0A317C740_9GAMM</name>
<feature type="domain" description="ABC transporter" evidence="5">
    <location>
        <begin position="4"/>
        <end position="265"/>
    </location>
</feature>
<dbReference type="EMBL" id="QGKL01000041">
    <property type="protein sequence ID" value="PWQ94129.1"/>
    <property type="molecule type" value="Genomic_DNA"/>
</dbReference>
<evidence type="ECO:0000313" key="6">
    <source>
        <dbReference type="EMBL" id="PWQ94129.1"/>
    </source>
</evidence>
<keyword evidence="2" id="KW-0813">Transport</keyword>
<dbReference type="OrthoDB" id="9784450at2"/>
<dbReference type="SMART" id="SM00382">
    <property type="entry name" value="AAA"/>
    <property type="match status" value="2"/>
</dbReference>
<organism evidence="6 7">
    <name type="scientific">Leucothrix arctica</name>
    <dbReference type="NCBI Taxonomy" id="1481894"/>
    <lineage>
        <taxon>Bacteria</taxon>
        <taxon>Pseudomonadati</taxon>
        <taxon>Pseudomonadota</taxon>
        <taxon>Gammaproteobacteria</taxon>
        <taxon>Thiotrichales</taxon>
        <taxon>Thiotrichaceae</taxon>
        <taxon>Leucothrix</taxon>
    </lineage>
</organism>
<keyword evidence="3" id="KW-0547">Nucleotide-binding</keyword>
<evidence type="ECO:0000259" key="5">
    <source>
        <dbReference type="PROSITE" id="PS50893"/>
    </source>
</evidence>
<dbReference type="GO" id="GO:0016887">
    <property type="term" value="F:ATP hydrolysis activity"/>
    <property type="evidence" value="ECO:0007669"/>
    <property type="project" value="InterPro"/>
</dbReference>
<dbReference type="PROSITE" id="PS00211">
    <property type="entry name" value="ABC_TRANSPORTER_1"/>
    <property type="match status" value="2"/>
</dbReference>
<dbReference type="InterPro" id="IPR027417">
    <property type="entry name" value="P-loop_NTPase"/>
</dbReference>
<dbReference type="FunFam" id="3.40.50.300:FF:000016">
    <property type="entry name" value="Oligopeptide ABC transporter ATP-binding component"/>
    <property type="match status" value="1"/>
</dbReference>
<dbReference type="RefSeq" id="WP_109824756.1">
    <property type="nucleotide sequence ID" value="NZ_QGKL01000041.1"/>
</dbReference>
<dbReference type="Gene3D" id="3.40.50.300">
    <property type="entry name" value="P-loop containing nucleotide triphosphate hydrolases"/>
    <property type="match status" value="2"/>
</dbReference>
<dbReference type="InterPro" id="IPR050319">
    <property type="entry name" value="ABC_transp_ATP-bind"/>
</dbReference>
<sequence length="550" mass="60489">MSLLDVRNLHTYLNSGGEVVKAVDGVSLSIDKGETFCLVGESGSGKSICALSIIQLLPAGIASHPKGEVQFQLRKESGDVESVNLLALEDTELRKVRGARIAMIFQEPMSSLNPVFSIGEQIVEALQLHNPEMSESEAKMVAIQSLEQVQIKSPAERFDDYPHRLSGGQRQRVMIAMALACKPDLLIADEPTTALDVTVQAEILQLIKDLQAKNGMAVLFITHDFGVVAQMAHKVGVMQSGRLVESGLVSDILRTPKHDYTQQLLAAIPENLARPDDSLRLFNENADTLVSVTDLNVWFPIRKGVFRRVVDHVKAVDCVNLNIRKGSIMALVGESGCGKTTLARAIIQLQRPTSGSVKIDDQELCGLSEDQLRPIRPRMQIAFQDPLSSLNPRLKVATTLIEPMTAHGIGENKDDRIARAIKVLEQVQLSEEHLWRYPHEFSGGQRQRIGLARALVLNPEFIVCDEITSALDVSVQAEVLQLLLEIRQQSDLTLLFITHNIAVVEYLSDEVVVMKSGRVVEQGLTTSVCGNPQDIYTQTLLSAVPRLNLS</sequence>
<evidence type="ECO:0000313" key="7">
    <source>
        <dbReference type="Proteomes" id="UP000245506"/>
    </source>
</evidence>
<dbReference type="PROSITE" id="PS50893">
    <property type="entry name" value="ABC_TRANSPORTER_2"/>
    <property type="match status" value="2"/>
</dbReference>
<dbReference type="NCBIfam" id="NF008453">
    <property type="entry name" value="PRK11308.1"/>
    <property type="match status" value="2"/>
</dbReference>
<dbReference type="GO" id="GO:0005524">
    <property type="term" value="F:ATP binding"/>
    <property type="evidence" value="ECO:0007669"/>
    <property type="project" value="UniProtKB-KW"/>
</dbReference>
<keyword evidence="7" id="KW-1185">Reference proteome</keyword>
<feature type="domain" description="ABC transporter" evidence="5">
    <location>
        <begin position="292"/>
        <end position="541"/>
    </location>
</feature>
<reference evidence="6 7" key="1">
    <citation type="submission" date="2018-05" db="EMBL/GenBank/DDBJ databases">
        <title>Leucothrix arctica sp. nov., isolated from Arctic seawater.</title>
        <authorList>
            <person name="Choi A."/>
            <person name="Baek K."/>
        </authorList>
    </citation>
    <scope>NUCLEOTIDE SEQUENCE [LARGE SCALE GENOMIC DNA]</scope>
    <source>
        <strain evidence="6 7">IMCC9719</strain>
    </source>
</reference>
<dbReference type="NCBIfam" id="NF007739">
    <property type="entry name" value="PRK10419.1"/>
    <property type="match status" value="2"/>
</dbReference>
<comment type="caution">
    <text evidence="6">The sequence shown here is derived from an EMBL/GenBank/DDBJ whole genome shotgun (WGS) entry which is preliminary data.</text>
</comment>
<dbReference type="AlphaFoldDB" id="A0A317C740"/>
<protein>
    <submittedName>
        <fullName evidence="6">ABC transporter ATP-binding protein</fullName>
    </submittedName>
</protein>
<dbReference type="InterPro" id="IPR017871">
    <property type="entry name" value="ABC_transporter-like_CS"/>
</dbReference>
<gene>
    <name evidence="6" type="ORF">DKT75_16455</name>
</gene>
<dbReference type="GO" id="GO:0055085">
    <property type="term" value="P:transmembrane transport"/>
    <property type="evidence" value="ECO:0007669"/>
    <property type="project" value="UniProtKB-ARBA"/>
</dbReference>
<comment type="similarity">
    <text evidence="1">Belongs to the ABC transporter superfamily.</text>
</comment>
<dbReference type="PANTHER" id="PTHR43776">
    <property type="entry name" value="TRANSPORT ATP-BINDING PROTEIN"/>
    <property type="match status" value="1"/>
</dbReference>
<evidence type="ECO:0000256" key="4">
    <source>
        <dbReference type="ARBA" id="ARBA00022840"/>
    </source>
</evidence>
<accession>A0A317C740</accession>
<proteinExistence type="inferred from homology"/>
<dbReference type="GO" id="GO:0015833">
    <property type="term" value="P:peptide transport"/>
    <property type="evidence" value="ECO:0007669"/>
    <property type="project" value="InterPro"/>
</dbReference>
<dbReference type="CDD" id="cd03257">
    <property type="entry name" value="ABC_NikE_OppD_transporters"/>
    <property type="match status" value="2"/>
</dbReference>
<dbReference type="SUPFAM" id="SSF52540">
    <property type="entry name" value="P-loop containing nucleoside triphosphate hydrolases"/>
    <property type="match status" value="2"/>
</dbReference>
<dbReference type="Pfam" id="PF00005">
    <property type="entry name" value="ABC_tran"/>
    <property type="match status" value="2"/>
</dbReference>
<dbReference type="PANTHER" id="PTHR43776:SF7">
    <property type="entry name" value="D,D-DIPEPTIDE TRANSPORT ATP-BINDING PROTEIN DDPF-RELATED"/>
    <property type="match status" value="1"/>
</dbReference>
<dbReference type="Proteomes" id="UP000245506">
    <property type="component" value="Unassembled WGS sequence"/>
</dbReference>
<evidence type="ECO:0000256" key="3">
    <source>
        <dbReference type="ARBA" id="ARBA00022741"/>
    </source>
</evidence>
<dbReference type="InterPro" id="IPR003593">
    <property type="entry name" value="AAA+_ATPase"/>
</dbReference>
<evidence type="ECO:0000256" key="2">
    <source>
        <dbReference type="ARBA" id="ARBA00022448"/>
    </source>
</evidence>
<evidence type="ECO:0000256" key="1">
    <source>
        <dbReference type="ARBA" id="ARBA00005417"/>
    </source>
</evidence>
<dbReference type="InterPro" id="IPR013563">
    <property type="entry name" value="Oligopep_ABC_C"/>
</dbReference>